<dbReference type="Pfam" id="PF13384">
    <property type="entry name" value="HTH_23"/>
    <property type="match status" value="1"/>
</dbReference>
<feature type="region of interest" description="Disordered" evidence="1">
    <location>
        <begin position="15"/>
        <end position="40"/>
    </location>
</feature>
<dbReference type="Proteomes" id="UP000282323">
    <property type="component" value="Unassembled WGS sequence"/>
</dbReference>
<protein>
    <submittedName>
        <fullName evidence="2">Helix-turn-helix domain-containing protein</fullName>
    </submittedName>
</protein>
<sequence length="40" mass="4520">MDAVKGIIERREQGETLSSIAEDHDVSPGSVSRIHDRWIE</sequence>
<dbReference type="RefSeq" id="WP_124197344.1">
    <property type="nucleotide sequence ID" value="NZ_REGA01000024.1"/>
</dbReference>
<dbReference type="AlphaFoldDB" id="A0A3N6LTJ4"/>
<dbReference type="EMBL" id="REGA01000024">
    <property type="protein sequence ID" value="RQG90754.1"/>
    <property type="molecule type" value="Genomic_DNA"/>
</dbReference>
<evidence type="ECO:0000256" key="1">
    <source>
        <dbReference type="SAM" id="MobiDB-lite"/>
    </source>
</evidence>
<keyword evidence="3" id="KW-1185">Reference proteome</keyword>
<reference evidence="2 3" key="1">
    <citation type="submission" date="2018-10" db="EMBL/GenBank/DDBJ databases">
        <title>Natrarchaeobius chitinivorans gen. nov., sp. nov., and Natrarchaeobius haloalkaliphilus sp. nov., alkaliphilic, chitin-utilizing haloarchaea from hypersaline alkaline lakes.</title>
        <authorList>
            <person name="Sorokin D.Y."/>
            <person name="Elcheninov A.G."/>
            <person name="Kostrikina N.A."/>
            <person name="Bale N.J."/>
            <person name="Sinninghe Damste J.S."/>
            <person name="Khijniak T.V."/>
            <person name="Kublanov I.V."/>
            <person name="Toshchakov S.V."/>
        </authorList>
    </citation>
    <scope>NUCLEOTIDE SEQUENCE [LARGE SCALE GENOMIC DNA]</scope>
    <source>
        <strain evidence="2 3">AArcht4T</strain>
    </source>
</reference>
<evidence type="ECO:0000313" key="2">
    <source>
        <dbReference type="EMBL" id="RQG90754.1"/>
    </source>
</evidence>
<organism evidence="2 3">
    <name type="scientific">Natrarchaeobius chitinivorans</name>
    <dbReference type="NCBI Taxonomy" id="1679083"/>
    <lineage>
        <taxon>Archaea</taxon>
        <taxon>Methanobacteriati</taxon>
        <taxon>Methanobacteriota</taxon>
        <taxon>Stenosarchaea group</taxon>
        <taxon>Halobacteria</taxon>
        <taxon>Halobacteriales</taxon>
        <taxon>Natrialbaceae</taxon>
        <taxon>Natrarchaeobius</taxon>
    </lineage>
</organism>
<proteinExistence type="predicted"/>
<evidence type="ECO:0000313" key="3">
    <source>
        <dbReference type="Proteomes" id="UP000282323"/>
    </source>
</evidence>
<name>A0A3N6LTJ4_NATCH</name>
<comment type="caution">
    <text evidence="2">The sequence shown here is derived from an EMBL/GenBank/DDBJ whole genome shotgun (WGS) entry which is preliminary data.</text>
</comment>
<gene>
    <name evidence="2" type="ORF">EA473_20090</name>
</gene>
<accession>A0A3N6LTJ4</accession>